<reference evidence="2" key="1">
    <citation type="submission" date="2021-01" db="UniProtKB">
        <authorList>
            <consortium name="EnsemblMetazoa"/>
        </authorList>
    </citation>
    <scope>IDENTIFICATION</scope>
</reference>
<dbReference type="PANTHER" id="PTHR22743">
    <property type="entry name" value="MEPRIN/TRAF-LIKE MATH FAMILY-C.ELEGANS"/>
    <property type="match status" value="1"/>
</dbReference>
<dbReference type="AlphaFoldDB" id="A0A7M5X5T2"/>
<keyword evidence="3" id="KW-1185">Reference proteome</keyword>
<dbReference type="PANTHER" id="PTHR22743:SF165">
    <property type="entry name" value="BTB AND MATH DOMAIN CONTAINING-RELATED"/>
    <property type="match status" value="1"/>
</dbReference>
<evidence type="ECO:0000313" key="3">
    <source>
        <dbReference type="Proteomes" id="UP000594262"/>
    </source>
</evidence>
<dbReference type="EnsemblMetazoa" id="CLYHEMT018297.1">
    <property type="protein sequence ID" value="CLYHEMP018297.1"/>
    <property type="gene ID" value="CLYHEMG018297"/>
</dbReference>
<organism evidence="2 3">
    <name type="scientific">Clytia hemisphaerica</name>
    <dbReference type="NCBI Taxonomy" id="252671"/>
    <lineage>
        <taxon>Eukaryota</taxon>
        <taxon>Metazoa</taxon>
        <taxon>Cnidaria</taxon>
        <taxon>Hydrozoa</taxon>
        <taxon>Hydroidolina</taxon>
        <taxon>Leptothecata</taxon>
        <taxon>Obeliida</taxon>
        <taxon>Clytiidae</taxon>
        <taxon>Clytia</taxon>
    </lineage>
</organism>
<sequence length="492" mass="57446">MANKRKQKTSAEMKSIASKIIKIDERKEKLVPFDFDDNDCDLIIITKENEVYLPSGFVKMLSNGEDIQLRDGKMNIDVSTECLVRCLSFYDLRFWDETQVFENLRDVLSVTKMLKMKGLRDHIENEEFLPLIRAPSVSIHLTDSLLAHLGIAHEFGLHCFVQKIMVRNVPLRNFNLIKSPSFNRLHRDLRFEILKNTINDQFSDSSHFNHELLEIQIIFNFFDFIVFENRSLNVAPKKSYVVSPAINTSWNSFEETAARRFIPYDKDLTDSVTLIVENKEIYVNSYLLTTNSPVFKAMLNSVSFKEGQSKRVELPGKKHSEILFFLHHLQTPQDIGNIIDFPDITILAPLCREYQVDWLTKKIKDFIRVRAARLNKKGSKIVALNYLLFSEEMGFDESNDTLLVNSLSCGFHSLQTCLEFSVLSRHKQVLIARKRLWLLLRHFFDKYRDLILNEEGFGFLSLFEEQTVFDFQYNKTECAYVKEFQEKHGKGE</sequence>
<proteinExistence type="predicted"/>
<accession>A0A7M5X5T2</accession>
<dbReference type="OrthoDB" id="5976359at2759"/>
<dbReference type="Gene3D" id="3.30.710.10">
    <property type="entry name" value="Potassium Channel Kv1.1, Chain A"/>
    <property type="match status" value="1"/>
</dbReference>
<dbReference type="Proteomes" id="UP000594262">
    <property type="component" value="Unplaced"/>
</dbReference>
<protein>
    <recommendedName>
        <fullName evidence="1">BTB domain-containing protein</fullName>
    </recommendedName>
</protein>
<dbReference type="Pfam" id="PF00651">
    <property type="entry name" value="BTB"/>
    <property type="match status" value="1"/>
</dbReference>
<dbReference type="InterPro" id="IPR011333">
    <property type="entry name" value="SKP1/BTB/POZ_sf"/>
</dbReference>
<dbReference type="PROSITE" id="PS50097">
    <property type="entry name" value="BTB"/>
    <property type="match status" value="1"/>
</dbReference>
<dbReference type="InterPro" id="IPR000210">
    <property type="entry name" value="BTB/POZ_dom"/>
</dbReference>
<name>A0A7M5X5T2_9CNID</name>
<dbReference type="InterPro" id="IPR052664">
    <property type="entry name" value="BTB-MATH_domain_protein"/>
</dbReference>
<dbReference type="CDD" id="cd18186">
    <property type="entry name" value="BTB_POZ_ZBTB_KLHL-like"/>
    <property type="match status" value="1"/>
</dbReference>
<feature type="domain" description="BTB" evidence="1">
    <location>
        <begin position="270"/>
        <end position="341"/>
    </location>
</feature>
<evidence type="ECO:0000259" key="1">
    <source>
        <dbReference type="PROSITE" id="PS50097"/>
    </source>
</evidence>
<dbReference type="GeneID" id="136814841"/>
<dbReference type="RefSeq" id="XP_066927370.1">
    <property type="nucleotide sequence ID" value="XM_067071269.1"/>
</dbReference>
<evidence type="ECO:0000313" key="2">
    <source>
        <dbReference type="EnsemblMetazoa" id="CLYHEMP018297.1"/>
    </source>
</evidence>
<dbReference type="SMART" id="SM00225">
    <property type="entry name" value="BTB"/>
    <property type="match status" value="1"/>
</dbReference>
<dbReference type="SUPFAM" id="SSF54695">
    <property type="entry name" value="POZ domain"/>
    <property type="match status" value="1"/>
</dbReference>